<feature type="chain" id="PRO_5043982273" evidence="4">
    <location>
        <begin position="21"/>
        <end position="507"/>
    </location>
</feature>
<dbReference type="Gene3D" id="3.90.76.10">
    <property type="entry name" value="Dipeptide-binding Protein, Domain 1"/>
    <property type="match status" value="1"/>
</dbReference>
<dbReference type="CDD" id="cd08499">
    <property type="entry name" value="PBP2_Ylib_like"/>
    <property type="match status" value="1"/>
</dbReference>
<proteinExistence type="inferred from homology"/>
<dbReference type="Gene3D" id="3.10.105.10">
    <property type="entry name" value="Dipeptide-binding Protein, Domain 3"/>
    <property type="match status" value="1"/>
</dbReference>
<keyword evidence="2" id="KW-0813">Transport</keyword>
<reference evidence="6 7" key="1">
    <citation type="submission" date="2018-06" db="EMBL/GenBank/DDBJ databases">
        <authorList>
            <consortium name="Pathogen Informatics"/>
            <person name="Doyle S."/>
        </authorList>
    </citation>
    <scope>NUCLEOTIDE SEQUENCE [LARGE SCALE GENOMIC DNA]</scope>
    <source>
        <strain evidence="6 7">NCTC12112</strain>
    </source>
</reference>
<evidence type="ECO:0000259" key="5">
    <source>
        <dbReference type="Pfam" id="PF00496"/>
    </source>
</evidence>
<dbReference type="Gene3D" id="3.40.190.10">
    <property type="entry name" value="Periplasmic binding protein-like II"/>
    <property type="match status" value="1"/>
</dbReference>
<dbReference type="AlphaFoldDB" id="A0AAX2JA83"/>
<evidence type="ECO:0000313" key="6">
    <source>
        <dbReference type="EMBL" id="SQJ01026.1"/>
    </source>
</evidence>
<evidence type="ECO:0000256" key="1">
    <source>
        <dbReference type="ARBA" id="ARBA00005695"/>
    </source>
</evidence>
<comment type="similarity">
    <text evidence="1">Belongs to the bacterial solute-binding protein 5 family.</text>
</comment>
<evidence type="ECO:0000313" key="7">
    <source>
        <dbReference type="Proteomes" id="UP000249008"/>
    </source>
</evidence>
<accession>A0AAX2JA83</accession>
<dbReference type="PIRSF" id="PIRSF002741">
    <property type="entry name" value="MppA"/>
    <property type="match status" value="1"/>
</dbReference>
<protein>
    <submittedName>
        <fullName evidence="6">Glutathione-binding protein gsiB</fullName>
    </submittedName>
</protein>
<dbReference type="Proteomes" id="UP000249008">
    <property type="component" value="Chromosome 1"/>
</dbReference>
<keyword evidence="3 4" id="KW-0732">Signal</keyword>
<evidence type="ECO:0000256" key="4">
    <source>
        <dbReference type="SAM" id="SignalP"/>
    </source>
</evidence>
<dbReference type="PROSITE" id="PS51257">
    <property type="entry name" value="PROKAR_LIPOPROTEIN"/>
    <property type="match status" value="1"/>
</dbReference>
<organism evidence="6 7">
    <name type="scientific">Fusobacterium ulcerans</name>
    <dbReference type="NCBI Taxonomy" id="861"/>
    <lineage>
        <taxon>Bacteria</taxon>
        <taxon>Fusobacteriati</taxon>
        <taxon>Fusobacteriota</taxon>
        <taxon>Fusobacteriia</taxon>
        <taxon>Fusobacteriales</taxon>
        <taxon>Fusobacteriaceae</taxon>
        <taxon>Fusobacterium</taxon>
    </lineage>
</organism>
<dbReference type="PANTHER" id="PTHR30290:SF9">
    <property type="entry name" value="OLIGOPEPTIDE-BINDING PROTEIN APPA"/>
    <property type="match status" value="1"/>
</dbReference>
<name>A0AAX2JA83_9FUSO</name>
<dbReference type="SUPFAM" id="SSF53850">
    <property type="entry name" value="Periplasmic binding protein-like II"/>
    <property type="match status" value="1"/>
</dbReference>
<dbReference type="GO" id="GO:1904680">
    <property type="term" value="F:peptide transmembrane transporter activity"/>
    <property type="evidence" value="ECO:0007669"/>
    <property type="project" value="TreeGrafter"/>
</dbReference>
<dbReference type="EMBL" id="LS483487">
    <property type="protein sequence ID" value="SQJ01026.1"/>
    <property type="molecule type" value="Genomic_DNA"/>
</dbReference>
<dbReference type="InterPro" id="IPR039424">
    <property type="entry name" value="SBP_5"/>
</dbReference>
<dbReference type="InterPro" id="IPR023765">
    <property type="entry name" value="SBP_5_CS"/>
</dbReference>
<dbReference type="RefSeq" id="WP_005976855.1">
    <property type="nucleotide sequence ID" value="NZ_CABKNW010000001.1"/>
</dbReference>
<feature type="signal peptide" evidence="4">
    <location>
        <begin position="1"/>
        <end position="20"/>
    </location>
</feature>
<evidence type="ECO:0000256" key="2">
    <source>
        <dbReference type="ARBA" id="ARBA00022448"/>
    </source>
</evidence>
<dbReference type="PROSITE" id="PS01040">
    <property type="entry name" value="SBP_BACTERIAL_5"/>
    <property type="match status" value="1"/>
</dbReference>
<sequence>MFKKLLMILLSCTVLFTSCSDDKEQTASKPVKEKLIIAQDGEPKSLDVHQGNDGFSLRANKLIYSRLVESDGDMNILPGLAESWEQIDDRTMQFKLRKGVKFHNGYDFTAEDVKFSFERMANSPRIAFVLPPIEKVEVVDDYTVNIVTKTPFGPLLAHLSHPALGIVSKKLLTEDEQSFKDHPIGTGSYKFKEWVPGDSLTLEKNEDYFDKKNGLKYIVFKNIVEASNRTIGLETGEIDISISVSSVDENTIKNNPKLQLITKPSISYSYVGMNTQKTPLNDVRVRKAINYAVDKQAIVDVILNGSGKIATSPIAPGVFGFTDKTKNYEYNVEKARELMKEAGYENGFKTSILVFGGEANTQTAEILQAYLKEIGIDLRIDVVEVSAYWDATEKGRHDLFLGSWGVVTGDADYGLYAMYHSSAKGGAGNRDFYENPKVDELLDKAKMTTDPEERKKLYEEIQLLIVDDAPDIMLYNRILAVGAQKNIKGLNIHPVTLHDFSTVYIED</sequence>
<dbReference type="GO" id="GO:0043190">
    <property type="term" value="C:ATP-binding cassette (ABC) transporter complex"/>
    <property type="evidence" value="ECO:0007669"/>
    <property type="project" value="InterPro"/>
</dbReference>
<dbReference type="GO" id="GO:0015833">
    <property type="term" value="P:peptide transport"/>
    <property type="evidence" value="ECO:0007669"/>
    <property type="project" value="TreeGrafter"/>
</dbReference>
<dbReference type="GO" id="GO:0042597">
    <property type="term" value="C:periplasmic space"/>
    <property type="evidence" value="ECO:0007669"/>
    <property type="project" value="UniProtKB-ARBA"/>
</dbReference>
<dbReference type="InterPro" id="IPR030678">
    <property type="entry name" value="Peptide/Ni-bd"/>
</dbReference>
<evidence type="ECO:0000256" key="3">
    <source>
        <dbReference type="ARBA" id="ARBA00022729"/>
    </source>
</evidence>
<feature type="domain" description="Solute-binding protein family 5" evidence="5">
    <location>
        <begin position="76"/>
        <end position="425"/>
    </location>
</feature>
<dbReference type="Pfam" id="PF00496">
    <property type="entry name" value="SBP_bac_5"/>
    <property type="match status" value="1"/>
</dbReference>
<gene>
    <name evidence="6" type="primary">gsiB_3</name>
    <name evidence="6" type="ORF">NCTC12112_01064</name>
</gene>
<dbReference type="KEGG" id="ful:C4N20_12495"/>
<dbReference type="GeneID" id="78455636"/>
<dbReference type="InterPro" id="IPR000914">
    <property type="entry name" value="SBP_5_dom"/>
</dbReference>
<dbReference type="PANTHER" id="PTHR30290">
    <property type="entry name" value="PERIPLASMIC BINDING COMPONENT OF ABC TRANSPORTER"/>
    <property type="match status" value="1"/>
</dbReference>